<name>A0A166B1V5_EXIGL</name>
<reference evidence="1 2" key="1">
    <citation type="journal article" date="2016" name="Mol. Biol. Evol.">
        <title>Comparative Genomics of Early-Diverging Mushroom-Forming Fungi Provides Insights into the Origins of Lignocellulose Decay Capabilities.</title>
        <authorList>
            <person name="Nagy L.G."/>
            <person name="Riley R."/>
            <person name="Tritt A."/>
            <person name="Adam C."/>
            <person name="Daum C."/>
            <person name="Floudas D."/>
            <person name="Sun H."/>
            <person name="Yadav J.S."/>
            <person name="Pangilinan J."/>
            <person name="Larsson K.H."/>
            <person name="Matsuura K."/>
            <person name="Barry K."/>
            <person name="Labutti K."/>
            <person name="Kuo R."/>
            <person name="Ohm R.A."/>
            <person name="Bhattacharya S.S."/>
            <person name="Shirouzu T."/>
            <person name="Yoshinaga Y."/>
            <person name="Martin F.M."/>
            <person name="Grigoriev I.V."/>
            <person name="Hibbett D.S."/>
        </authorList>
    </citation>
    <scope>NUCLEOTIDE SEQUENCE [LARGE SCALE GENOMIC DNA]</scope>
    <source>
        <strain evidence="1 2">HHB12029</strain>
    </source>
</reference>
<evidence type="ECO:0000313" key="2">
    <source>
        <dbReference type="Proteomes" id="UP000077266"/>
    </source>
</evidence>
<accession>A0A166B1V5</accession>
<dbReference type="InParanoid" id="A0A166B1V5"/>
<protein>
    <submittedName>
        <fullName evidence="1">Uncharacterized protein</fullName>
    </submittedName>
</protein>
<organism evidence="1 2">
    <name type="scientific">Exidia glandulosa HHB12029</name>
    <dbReference type="NCBI Taxonomy" id="1314781"/>
    <lineage>
        <taxon>Eukaryota</taxon>
        <taxon>Fungi</taxon>
        <taxon>Dikarya</taxon>
        <taxon>Basidiomycota</taxon>
        <taxon>Agaricomycotina</taxon>
        <taxon>Agaricomycetes</taxon>
        <taxon>Auriculariales</taxon>
        <taxon>Exidiaceae</taxon>
        <taxon>Exidia</taxon>
    </lineage>
</organism>
<dbReference type="EMBL" id="KV425933">
    <property type="protein sequence ID" value="KZV97159.1"/>
    <property type="molecule type" value="Genomic_DNA"/>
</dbReference>
<evidence type="ECO:0000313" key="1">
    <source>
        <dbReference type="EMBL" id="KZV97159.1"/>
    </source>
</evidence>
<proteinExistence type="predicted"/>
<gene>
    <name evidence="1" type="ORF">EXIGLDRAFT_703991</name>
</gene>
<dbReference type="AlphaFoldDB" id="A0A166B1V5"/>
<keyword evidence="2" id="KW-1185">Reference proteome</keyword>
<dbReference type="Proteomes" id="UP000077266">
    <property type="component" value="Unassembled WGS sequence"/>
</dbReference>
<sequence length="369" mass="40684">MTLEADETPLHVRPLLEAIGRTRLDQLRLCLTGRALDAASSGPFHLSPSMQELDVSGTVFALQLVGCSGEVGAWGLRHLYLRNGAGAASAWVDGRDRDGKLWLASSSAPAQDPPVLDTFRAAKAWNSLSVLKIEEVAVSLTTARALRGLPNLERLDFHPSKWVDWWEGSGDGGGLCDDFESGDDRRPWDEHFGEVEDDSRLTLSPREAQYTRVLLGEIVIWLPSLTVLHVGGFLVDGMSTRLPSRTRCLWVDIWSRCAGHPRLLAVGLGRCGGAASAHRHVSRTCQGCRGEYGFETDCYEVVTDVLDVTEASSRFCWQKERETCVKDFTQLCSSSPFAWSTTRVGLLPPGIQWAESARNRRLDNLSYIA</sequence>